<comment type="caution">
    <text evidence="3">The sequence shown here is derived from an EMBL/GenBank/DDBJ whole genome shotgun (WGS) entry which is preliminary data.</text>
</comment>
<dbReference type="SUPFAM" id="SSF55920">
    <property type="entry name" value="Creatinase/aminopeptidase"/>
    <property type="match status" value="1"/>
</dbReference>
<protein>
    <submittedName>
        <fullName evidence="3">Aminopeptidase P family protein</fullName>
    </submittedName>
</protein>
<dbReference type="SUPFAM" id="SSF53092">
    <property type="entry name" value="Creatinase/prolidase N-terminal domain"/>
    <property type="match status" value="1"/>
</dbReference>
<dbReference type="RefSeq" id="WP_213792464.1">
    <property type="nucleotide sequence ID" value="NZ_JAAMFJ010000001.1"/>
</dbReference>
<dbReference type="Proteomes" id="UP000735205">
    <property type="component" value="Unassembled WGS sequence"/>
</dbReference>
<dbReference type="Gene3D" id="3.90.230.10">
    <property type="entry name" value="Creatinase/methionine aminopeptidase superfamily"/>
    <property type="match status" value="1"/>
</dbReference>
<dbReference type="Pfam" id="PF00557">
    <property type="entry name" value="Peptidase_M24"/>
    <property type="match status" value="1"/>
</dbReference>
<evidence type="ECO:0000259" key="2">
    <source>
        <dbReference type="Pfam" id="PF01321"/>
    </source>
</evidence>
<feature type="domain" description="Peptidase M24" evidence="1">
    <location>
        <begin position="142"/>
        <end position="344"/>
    </location>
</feature>
<dbReference type="InterPro" id="IPR001714">
    <property type="entry name" value="Pept_M24_MAP"/>
</dbReference>
<proteinExistence type="predicted"/>
<keyword evidence="3" id="KW-0031">Aminopeptidase</keyword>
<evidence type="ECO:0000313" key="3">
    <source>
        <dbReference type="EMBL" id="MBS9335900.1"/>
    </source>
</evidence>
<keyword evidence="3" id="KW-0645">Protease</keyword>
<dbReference type="InterPro" id="IPR000587">
    <property type="entry name" value="Creatinase_N"/>
</dbReference>
<dbReference type="PANTHER" id="PTHR46112:SF3">
    <property type="entry name" value="AMINOPEPTIDASE YPDF"/>
    <property type="match status" value="1"/>
</dbReference>
<name>A0ABS5QTQ1_9LACO</name>
<dbReference type="GO" id="GO:0004177">
    <property type="term" value="F:aminopeptidase activity"/>
    <property type="evidence" value="ECO:0007669"/>
    <property type="project" value="UniProtKB-KW"/>
</dbReference>
<dbReference type="CDD" id="cd01092">
    <property type="entry name" value="APP-like"/>
    <property type="match status" value="1"/>
</dbReference>
<dbReference type="InterPro" id="IPR000994">
    <property type="entry name" value="Pept_M24"/>
</dbReference>
<dbReference type="PANTHER" id="PTHR46112">
    <property type="entry name" value="AMINOPEPTIDASE"/>
    <property type="match status" value="1"/>
</dbReference>
<reference evidence="3 4" key="1">
    <citation type="submission" date="2020-02" db="EMBL/GenBank/DDBJ databases">
        <title>Fructobacillus sp. isolated from paper mulberry of Taiwan.</title>
        <authorList>
            <person name="Lin S.-T."/>
        </authorList>
    </citation>
    <scope>NUCLEOTIDE SEQUENCE [LARGE SCALE GENOMIC DNA]</scope>
    <source>
        <strain evidence="3 4">M1-21</strain>
    </source>
</reference>
<keyword evidence="4" id="KW-1185">Reference proteome</keyword>
<evidence type="ECO:0000313" key="4">
    <source>
        <dbReference type="Proteomes" id="UP000735205"/>
    </source>
</evidence>
<dbReference type="EMBL" id="JAAMFJ010000001">
    <property type="protein sequence ID" value="MBS9335900.1"/>
    <property type="molecule type" value="Genomic_DNA"/>
</dbReference>
<dbReference type="Pfam" id="PF01321">
    <property type="entry name" value="Creatinase_N"/>
    <property type="match status" value="1"/>
</dbReference>
<dbReference type="PRINTS" id="PR00599">
    <property type="entry name" value="MAPEPTIDASE"/>
</dbReference>
<dbReference type="Gene3D" id="3.40.350.10">
    <property type="entry name" value="Creatinase/prolidase N-terminal domain"/>
    <property type="match status" value="1"/>
</dbReference>
<dbReference type="InterPro" id="IPR036005">
    <property type="entry name" value="Creatinase/aminopeptidase-like"/>
</dbReference>
<accession>A0ABS5QTQ1</accession>
<dbReference type="InterPro" id="IPR050659">
    <property type="entry name" value="Peptidase_M24B"/>
</dbReference>
<sequence>MAFYEKRIAKLQKLLKQLDLQGMVITNGSNMRYLTGFTGGTGDGVLVVSLADAAFITDARYENEYVNALPEGVSLSVTRAYYQVAVEKVVAFGIKKLGFEADMAYGTYELLDDLLPADISFDAVPGAVEALREIKDEAEADALRKAAEASTKAFNELMTEIKVGMTEREVANRLDALQKKYGADKPSFDTIVASGVRSSMAHGTATDKKLEKGDLVTIDFGYYVDGYTSDVTRTIAMGEVAPELKKIYEVVKQANEDTIDVIKPGLSTEEVDRVARDYITGEGFGDDFNHGTGHGAGLDIHEGPILSVHSSDEVQAGNLLTVEPGIYLAGKGGVRIEDDVLVTEKGHEVLTAGIPKDLLVIDR</sequence>
<dbReference type="InterPro" id="IPR029149">
    <property type="entry name" value="Creatin/AminoP/Spt16_N"/>
</dbReference>
<organism evidence="3 4">
    <name type="scientific">Fructobacillus papyrifericola</name>
    <dbReference type="NCBI Taxonomy" id="2713172"/>
    <lineage>
        <taxon>Bacteria</taxon>
        <taxon>Bacillati</taxon>
        <taxon>Bacillota</taxon>
        <taxon>Bacilli</taxon>
        <taxon>Lactobacillales</taxon>
        <taxon>Lactobacillaceae</taxon>
        <taxon>Fructobacillus</taxon>
    </lineage>
</organism>
<keyword evidence="3" id="KW-0378">Hydrolase</keyword>
<feature type="domain" description="Creatinase N-terminal" evidence="2">
    <location>
        <begin position="7"/>
        <end position="134"/>
    </location>
</feature>
<gene>
    <name evidence="3" type="ORF">G6R28_01450</name>
</gene>
<evidence type="ECO:0000259" key="1">
    <source>
        <dbReference type="Pfam" id="PF00557"/>
    </source>
</evidence>